<organism evidence="1 2">
    <name type="scientific">Staphylococcus lugdunensis</name>
    <dbReference type="NCBI Taxonomy" id="28035"/>
    <lineage>
        <taxon>Bacteria</taxon>
        <taxon>Bacillati</taxon>
        <taxon>Bacillota</taxon>
        <taxon>Bacilli</taxon>
        <taxon>Bacillales</taxon>
        <taxon>Staphylococcaceae</taxon>
        <taxon>Staphylococcus</taxon>
    </lineage>
</organism>
<dbReference type="EMBL" id="LRQI01000031">
    <property type="protein sequence ID" value="KXA39034.1"/>
    <property type="molecule type" value="Genomic_DNA"/>
</dbReference>
<gene>
    <name evidence="1" type="ORF">HMPREF3225_00884</name>
</gene>
<sequence>MTITFWVGNEMKKPAPIDASRYSGLIAAKQTTRLTGGFDF</sequence>
<evidence type="ECO:0000313" key="2">
    <source>
        <dbReference type="Proteomes" id="UP000070063"/>
    </source>
</evidence>
<proteinExistence type="predicted"/>
<accession>A0ABD4EG86</accession>
<comment type="caution">
    <text evidence="1">The sequence shown here is derived from an EMBL/GenBank/DDBJ whole genome shotgun (WGS) entry which is preliminary data.</text>
</comment>
<name>A0ABD4EG86_STALU</name>
<protein>
    <submittedName>
        <fullName evidence="1">Uncharacterized protein</fullName>
    </submittedName>
</protein>
<dbReference type="Proteomes" id="UP000070063">
    <property type="component" value="Unassembled WGS sequence"/>
</dbReference>
<evidence type="ECO:0000313" key="1">
    <source>
        <dbReference type="EMBL" id="KXA39034.1"/>
    </source>
</evidence>
<reference evidence="1 2" key="1">
    <citation type="submission" date="2016-01" db="EMBL/GenBank/DDBJ databases">
        <authorList>
            <person name="Mitreva M."/>
            <person name="Pepin K.H."/>
            <person name="Mihindukulasuriya K.A."/>
            <person name="Fulton R."/>
            <person name="Fronick C."/>
            <person name="O'Laughlin M."/>
            <person name="Miner T."/>
            <person name="Herter B."/>
            <person name="Rosa B.A."/>
            <person name="Cordes M."/>
            <person name="Tomlinson C."/>
            <person name="Wollam A."/>
            <person name="Palsikar V.B."/>
            <person name="Mardis E.R."/>
            <person name="Wilson R.K."/>
        </authorList>
    </citation>
    <scope>NUCLEOTIDE SEQUENCE [LARGE SCALE GENOMIC DNA]</scope>
    <source>
        <strain evidence="1 2">MJR7738</strain>
    </source>
</reference>
<dbReference type="AlphaFoldDB" id="A0ABD4EG86"/>